<organism evidence="1 2">
    <name type="scientific">Tetraparma gracilis</name>
    <dbReference type="NCBI Taxonomy" id="2962635"/>
    <lineage>
        <taxon>Eukaryota</taxon>
        <taxon>Sar</taxon>
        <taxon>Stramenopiles</taxon>
        <taxon>Ochrophyta</taxon>
        <taxon>Bolidophyceae</taxon>
        <taxon>Parmales</taxon>
        <taxon>Triparmaceae</taxon>
        <taxon>Tetraparma</taxon>
    </lineage>
</organism>
<name>A0ABQ6N1V8_9STRA</name>
<reference evidence="1 2" key="1">
    <citation type="journal article" date="2023" name="Commun. Biol.">
        <title>Genome analysis of Parmales, the sister group of diatoms, reveals the evolutionary specialization of diatoms from phago-mixotrophs to photoautotrophs.</title>
        <authorList>
            <person name="Ban H."/>
            <person name="Sato S."/>
            <person name="Yoshikawa S."/>
            <person name="Yamada K."/>
            <person name="Nakamura Y."/>
            <person name="Ichinomiya M."/>
            <person name="Sato N."/>
            <person name="Blanc-Mathieu R."/>
            <person name="Endo H."/>
            <person name="Kuwata A."/>
            <person name="Ogata H."/>
        </authorList>
    </citation>
    <scope>NUCLEOTIDE SEQUENCE [LARGE SCALE GENOMIC DNA]</scope>
</reference>
<gene>
    <name evidence="1" type="ORF">TeGR_g4250</name>
</gene>
<keyword evidence="2" id="KW-1185">Reference proteome</keyword>
<evidence type="ECO:0000313" key="1">
    <source>
        <dbReference type="EMBL" id="GMI37534.1"/>
    </source>
</evidence>
<comment type="caution">
    <text evidence="1">The sequence shown here is derived from an EMBL/GenBank/DDBJ whole genome shotgun (WGS) entry which is preliminary data.</text>
</comment>
<dbReference type="Gene3D" id="6.10.140.1620">
    <property type="match status" value="1"/>
</dbReference>
<protein>
    <submittedName>
        <fullName evidence="1">Uncharacterized protein</fullName>
    </submittedName>
</protein>
<proteinExistence type="predicted"/>
<sequence length="182" mass="19860">MPVQENAAQAALGVNASPESQLAYFSEHALPTALIDLRNKHGYVNQVIQYCETAYLTNDKAEIEAQTKEYLTDALGAVVKDIELITTNLSAFLDLQAESIASLTPQLDLVKNRIALVKANHAQSRLQRTRRNVVASDPEPMKEALGEDEIAEASKPLPAYERVGLSERLKALDDVGNCLSKG</sequence>
<evidence type="ECO:0000313" key="2">
    <source>
        <dbReference type="Proteomes" id="UP001165060"/>
    </source>
</evidence>
<accession>A0ABQ6N1V8</accession>
<dbReference type="EMBL" id="BRYB01001979">
    <property type="protein sequence ID" value="GMI37534.1"/>
    <property type="molecule type" value="Genomic_DNA"/>
</dbReference>
<dbReference type="Proteomes" id="UP001165060">
    <property type="component" value="Unassembled WGS sequence"/>
</dbReference>